<name>A0A5P2G2D5_9BACT</name>
<dbReference type="RefSeq" id="WP_131329826.1">
    <property type="nucleotide sequence ID" value="NZ_CP044016.1"/>
</dbReference>
<dbReference type="EMBL" id="CP044016">
    <property type="protein sequence ID" value="QES88878.1"/>
    <property type="molecule type" value="Genomic_DNA"/>
</dbReference>
<evidence type="ECO:0000313" key="1">
    <source>
        <dbReference type="EMBL" id="QES88878.1"/>
    </source>
</evidence>
<sequence>MATNNTLQVKLIGSANSTGLKTISQLDIPVISSVDGVVFQLRFAIQSGYTVNITLSNGSYFMTSATSGDNLGTTKTVTGGTTGNVGLIIKFALGTTTISFDNKHGIAGIGFLTGDVPMLLAQSGTAQSSIYVKFDMSVCKYMTNLVSFIGAYMDLYGDLSLFATRTLSNFSILNGANSNVNVLGDIANLFKNNKAFAEVGFGSPNANIYGDLSALNGVTTSISYDLCAIAGQITGSISYLAGLTPNRLYLTNITGGTLTGDIGKLNASVRLVSFVSAATKLTFSSFTSRTYILAVNSGTFASSTDLDNFLIAQAALTLYTGSTGDYIKINVNGTRTSASDAAVTTIKGKGVTVIVSGVTQ</sequence>
<protein>
    <submittedName>
        <fullName evidence="1">Uncharacterized protein</fullName>
    </submittedName>
</protein>
<dbReference type="AlphaFoldDB" id="A0A5P2G2D5"/>
<dbReference type="Proteomes" id="UP000292424">
    <property type="component" value="Chromosome"/>
</dbReference>
<keyword evidence="2" id="KW-1185">Reference proteome</keyword>
<accession>A0A5P2G2D5</accession>
<proteinExistence type="predicted"/>
<organism evidence="1 2">
    <name type="scientific">Rhizosphaericola mali</name>
    <dbReference type="NCBI Taxonomy" id="2545455"/>
    <lineage>
        <taxon>Bacteria</taxon>
        <taxon>Pseudomonadati</taxon>
        <taxon>Bacteroidota</taxon>
        <taxon>Chitinophagia</taxon>
        <taxon>Chitinophagales</taxon>
        <taxon>Chitinophagaceae</taxon>
        <taxon>Rhizosphaericola</taxon>
    </lineage>
</organism>
<gene>
    <name evidence="1" type="ORF">E0W69_009490</name>
</gene>
<reference evidence="1 2" key="1">
    <citation type="submission" date="2019-09" db="EMBL/GenBank/DDBJ databases">
        <title>Complete genome sequence of Arachidicoccus sp. B3-10 isolated from apple orchard soil.</title>
        <authorList>
            <person name="Kim H.S."/>
            <person name="Han K.-I."/>
            <person name="Suh M.K."/>
            <person name="Lee K.C."/>
            <person name="Eom M.K."/>
            <person name="Kim J.-S."/>
            <person name="Kang S.W."/>
            <person name="Sin Y."/>
            <person name="Lee J.-S."/>
        </authorList>
    </citation>
    <scope>NUCLEOTIDE SEQUENCE [LARGE SCALE GENOMIC DNA]</scope>
    <source>
        <strain evidence="1 2">B3-10</strain>
    </source>
</reference>
<dbReference type="KEGG" id="arac:E0W69_009490"/>
<evidence type="ECO:0000313" key="2">
    <source>
        <dbReference type="Proteomes" id="UP000292424"/>
    </source>
</evidence>